<keyword evidence="2" id="KW-1185">Reference proteome</keyword>
<evidence type="ECO:0000313" key="1">
    <source>
        <dbReference type="EMBL" id="RIB01438.1"/>
    </source>
</evidence>
<gene>
    <name evidence="1" type="ORF">C2G38_2127649</name>
</gene>
<accession>A0A397TX20</accession>
<evidence type="ECO:0000313" key="2">
    <source>
        <dbReference type="Proteomes" id="UP000266673"/>
    </source>
</evidence>
<dbReference type="EMBL" id="QKWP01003126">
    <property type="protein sequence ID" value="RIB01438.1"/>
    <property type="molecule type" value="Genomic_DNA"/>
</dbReference>
<name>A0A397TX20_9GLOM</name>
<proteinExistence type="predicted"/>
<organism evidence="1 2">
    <name type="scientific">Gigaspora rosea</name>
    <dbReference type="NCBI Taxonomy" id="44941"/>
    <lineage>
        <taxon>Eukaryota</taxon>
        <taxon>Fungi</taxon>
        <taxon>Fungi incertae sedis</taxon>
        <taxon>Mucoromycota</taxon>
        <taxon>Glomeromycotina</taxon>
        <taxon>Glomeromycetes</taxon>
        <taxon>Diversisporales</taxon>
        <taxon>Gigasporaceae</taxon>
        <taxon>Gigaspora</taxon>
    </lineage>
</organism>
<reference evidence="1 2" key="1">
    <citation type="submission" date="2018-06" db="EMBL/GenBank/DDBJ databases">
        <title>Comparative genomics reveals the genomic features of Rhizophagus irregularis, R. cerebriforme, R. diaphanum and Gigaspora rosea, and their symbiotic lifestyle signature.</title>
        <authorList>
            <person name="Morin E."/>
            <person name="San Clemente H."/>
            <person name="Chen E.C.H."/>
            <person name="De La Providencia I."/>
            <person name="Hainaut M."/>
            <person name="Kuo A."/>
            <person name="Kohler A."/>
            <person name="Murat C."/>
            <person name="Tang N."/>
            <person name="Roy S."/>
            <person name="Loubradou J."/>
            <person name="Henrissat B."/>
            <person name="Grigoriev I.V."/>
            <person name="Corradi N."/>
            <person name="Roux C."/>
            <person name="Martin F.M."/>
        </authorList>
    </citation>
    <scope>NUCLEOTIDE SEQUENCE [LARGE SCALE GENOMIC DNA]</scope>
    <source>
        <strain evidence="1 2">DAOM 194757</strain>
    </source>
</reference>
<dbReference type="Proteomes" id="UP000266673">
    <property type="component" value="Unassembled WGS sequence"/>
</dbReference>
<comment type="caution">
    <text evidence="1">The sequence shown here is derived from an EMBL/GenBank/DDBJ whole genome shotgun (WGS) entry which is preliminary data.</text>
</comment>
<sequence>TQHILVLYMYYSLYKLYDLISKSALINFDKICIFYFKKFFLKQINFEVKRFEIEIVIF</sequence>
<feature type="non-terminal residue" evidence="1">
    <location>
        <position position="1"/>
    </location>
</feature>
<dbReference type="AlphaFoldDB" id="A0A397TX20"/>
<protein>
    <submittedName>
        <fullName evidence="1">Uncharacterized protein</fullName>
    </submittedName>
</protein>